<protein>
    <submittedName>
        <fullName evidence="4">Lacr bacterial regulatory protein hth signature</fullName>
    </submittedName>
</protein>
<accession>A0A498RDI5</accession>
<dbReference type="SMART" id="SM00420">
    <property type="entry name" value="HTH_DEOR"/>
    <property type="match status" value="1"/>
</dbReference>
<dbReference type="Pfam" id="PF00455">
    <property type="entry name" value="DeoRC"/>
    <property type="match status" value="1"/>
</dbReference>
<feature type="domain" description="HTH deoR-type" evidence="3">
    <location>
        <begin position="1"/>
        <end position="48"/>
    </location>
</feature>
<dbReference type="EMBL" id="UPPP01000105">
    <property type="protein sequence ID" value="VBB08977.1"/>
    <property type="molecule type" value="Genomic_DNA"/>
</dbReference>
<dbReference type="GO" id="GO:0003700">
    <property type="term" value="F:DNA-binding transcription factor activity"/>
    <property type="evidence" value="ECO:0007669"/>
    <property type="project" value="InterPro"/>
</dbReference>
<dbReference type="InterPro" id="IPR001034">
    <property type="entry name" value="DeoR_HTH"/>
</dbReference>
<dbReference type="PANTHER" id="PTHR30363">
    <property type="entry name" value="HTH-TYPE TRANSCRIPTIONAL REGULATOR SRLR-RELATED"/>
    <property type="match status" value="1"/>
</dbReference>
<sequence length="244" mass="27460">MDYLEEHESMAVSDICSLFQVSRDTARRDIVKLAEQGTVVRTHGGIALAKFIQKTQEYALRLKNEPEGKLHIGKRAASYIRENEMIFLDVSTTVRCMIPNLNVQSLTVVTHSLDNAWALLDKEGIQTHLLGGMINRKLRHLTGCGTLKKLEDYRFSKVFLGAAGITNEGIYYYDEDDMYFKRELVKRSGEAIILADHTKFGRYSAFKGLDFSVIGMIITNQPVGGELQEIIEGQGIKLIVAQEN</sequence>
<reference evidence="4 5" key="1">
    <citation type="submission" date="2018-06" db="EMBL/GenBank/DDBJ databases">
        <authorList>
            <person name="Strepis N."/>
        </authorList>
    </citation>
    <scope>NUCLEOTIDE SEQUENCE [LARGE SCALE GENOMIC DNA]</scope>
    <source>
        <strain evidence="4">LUCI</strain>
    </source>
</reference>
<evidence type="ECO:0000313" key="4">
    <source>
        <dbReference type="EMBL" id="VBB08977.1"/>
    </source>
</evidence>
<keyword evidence="2" id="KW-0804">Transcription</keyword>
<name>A0A498RDI5_9FIRM</name>
<keyword evidence="1" id="KW-0805">Transcription regulation</keyword>
<dbReference type="Pfam" id="PF08220">
    <property type="entry name" value="HTH_DeoR"/>
    <property type="match status" value="1"/>
</dbReference>
<dbReference type="OrthoDB" id="9798651at2"/>
<dbReference type="InterPro" id="IPR050313">
    <property type="entry name" value="Carb_Metab_HTH_regulators"/>
</dbReference>
<organism evidence="4 5">
    <name type="scientific">Lucifera butyrica</name>
    <dbReference type="NCBI Taxonomy" id="1351585"/>
    <lineage>
        <taxon>Bacteria</taxon>
        <taxon>Bacillati</taxon>
        <taxon>Bacillota</taxon>
        <taxon>Negativicutes</taxon>
        <taxon>Veillonellales</taxon>
        <taxon>Veillonellaceae</taxon>
        <taxon>Lucifera</taxon>
    </lineage>
</organism>
<gene>
    <name evidence="4" type="ORF">LUCI_4263</name>
</gene>
<dbReference type="PANTHER" id="PTHR30363:SF51">
    <property type="entry name" value="HTH-TYPE TRANSCRIPTIONAL REPRESSOR GLCR"/>
    <property type="match status" value="1"/>
</dbReference>
<evidence type="ECO:0000259" key="3">
    <source>
        <dbReference type="PROSITE" id="PS51000"/>
    </source>
</evidence>
<dbReference type="Proteomes" id="UP000277811">
    <property type="component" value="Unassembled WGS sequence"/>
</dbReference>
<dbReference type="SMART" id="SM01134">
    <property type="entry name" value="DeoRC"/>
    <property type="match status" value="1"/>
</dbReference>
<dbReference type="Gene3D" id="1.10.10.10">
    <property type="entry name" value="Winged helix-like DNA-binding domain superfamily/Winged helix DNA-binding domain"/>
    <property type="match status" value="1"/>
</dbReference>
<dbReference type="PROSITE" id="PS51000">
    <property type="entry name" value="HTH_DEOR_2"/>
    <property type="match status" value="1"/>
</dbReference>
<evidence type="ECO:0000256" key="2">
    <source>
        <dbReference type="ARBA" id="ARBA00023163"/>
    </source>
</evidence>
<dbReference type="SUPFAM" id="SSF46785">
    <property type="entry name" value="Winged helix' DNA-binding domain"/>
    <property type="match status" value="1"/>
</dbReference>
<dbReference type="AlphaFoldDB" id="A0A498RDI5"/>
<keyword evidence="5" id="KW-1185">Reference proteome</keyword>
<dbReference type="SUPFAM" id="SSF100950">
    <property type="entry name" value="NagB/RpiA/CoA transferase-like"/>
    <property type="match status" value="1"/>
</dbReference>
<evidence type="ECO:0000256" key="1">
    <source>
        <dbReference type="ARBA" id="ARBA00023015"/>
    </source>
</evidence>
<dbReference type="InterPro" id="IPR036388">
    <property type="entry name" value="WH-like_DNA-bd_sf"/>
</dbReference>
<dbReference type="Gene3D" id="3.40.50.1360">
    <property type="match status" value="1"/>
</dbReference>
<dbReference type="InterPro" id="IPR036390">
    <property type="entry name" value="WH_DNA-bd_sf"/>
</dbReference>
<dbReference type="RefSeq" id="WP_122629805.1">
    <property type="nucleotide sequence ID" value="NZ_UPPP01000105.1"/>
</dbReference>
<proteinExistence type="predicted"/>
<dbReference type="InterPro" id="IPR014036">
    <property type="entry name" value="DeoR-like_C"/>
</dbReference>
<evidence type="ECO:0000313" key="5">
    <source>
        <dbReference type="Proteomes" id="UP000277811"/>
    </source>
</evidence>
<dbReference type="PRINTS" id="PR00037">
    <property type="entry name" value="HTHLACR"/>
</dbReference>
<dbReference type="InterPro" id="IPR037171">
    <property type="entry name" value="NagB/RpiA_transferase-like"/>
</dbReference>